<evidence type="ECO:0000313" key="1">
    <source>
        <dbReference type="EMBL" id="ETP01910.1"/>
    </source>
</evidence>
<gene>
    <name evidence="1" type="ORF">F441_20923</name>
</gene>
<organism evidence="1 2">
    <name type="scientific">Phytophthora nicotianae CJ01A1</name>
    <dbReference type="NCBI Taxonomy" id="1317063"/>
    <lineage>
        <taxon>Eukaryota</taxon>
        <taxon>Sar</taxon>
        <taxon>Stramenopiles</taxon>
        <taxon>Oomycota</taxon>
        <taxon>Peronosporomycetes</taxon>
        <taxon>Peronosporales</taxon>
        <taxon>Peronosporaceae</taxon>
        <taxon>Phytophthora</taxon>
    </lineage>
</organism>
<protein>
    <submittedName>
        <fullName evidence="1">Uncharacterized protein</fullName>
    </submittedName>
</protein>
<comment type="caution">
    <text evidence="1">The sequence shown here is derived from an EMBL/GenBank/DDBJ whole genome shotgun (WGS) entry which is preliminary data.</text>
</comment>
<dbReference type="Proteomes" id="UP000018958">
    <property type="component" value="Unassembled WGS sequence"/>
</dbReference>
<name>W2VUF1_PHYNI</name>
<sequence length="86" mass="9596">MAQDPLRVVFRCKRGFEALPHVVDTVSLFLDSSLLLPLEKASSLGSVALLNRIWRSLDVRKPILVRTAPTSRKRKLQRACVLALAS</sequence>
<proteinExistence type="predicted"/>
<reference evidence="1 2" key="1">
    <citation type="submission" date="2013-11" db="EMBL/GenBank/DDBJ databases">
        <title>The Genome Sequence of Phytophthora parasitica CJ01A1.</title>
        <authorList>
            <consortium name="The Broad Institute Genomics Platform"/>
            <person name="Russ C."/>
            <person name="Tyler B."/>
            <person name="Panabieres F."/>
            <person name="Shan W."/>
            <person name="Tripathy S."/>
            <person name="Grunwald N."/>
            <person name="Machado M."/>
            <person name="Johnson C.S."/>
            <person name="Walker B."/>
            <person name="Young S.K."/>
            <person name="Zeng Q."/>
            <person name="Gargeya S."/>
            <person name="Fitzgerald M."/>
            <person name="Haas B."/>
            <person name="Abouelleil A."/>
            <person name="Allen A.W."/>
            <person name="Alvarado L."/>
            <person name="Arachchi H.M."/>
            <person name="Berlin A.M."/>
            <person name="Chapman S.B."/>
            <person name="Gainer-Dewar J."/>
            <person name="Goldberg J."/>
            <person name="Griggs A."/>
            <person name="Gujja S."/>
            <person name="Hansen M."/>
            <person name="Howarth C."/>
            <person name="Imamovic A."/>
            <person name="Ireland A."/>
            <person name="Larimer J."/>
            <person name="McCowan C."/>
            <person name="Murphy C."/>
            <person name="Pearson M."/>
            <person name="Poon T.W."/>
            <person name="Priest M."/>
            <person name="Roberts A."/>
            <person name="Saif S."/>
            <person name="Shea T."/>
            <person name="Sisk P."/>
            <person name="Sykes S."/>
            <person name="Wortman J."/>
            <person name="Nusbaum C."/>
            <person name="Birren B."/>
        </authorList>
    </citation>
    <scope>NUCLEOTIDE SEQUENCE [LARGE SCALE GENOMIC DNA]</scope>
    <source>
        <strain evidence="1 2">CJ01A1</strain>
    </source>
</reference>
<evidence type="ECO:0000313" key="2">
    <source>
        <dbReference type="Proteomes" id="UP000018958"/>
    </source>
</evidence>
<dbReference type="EMBL" id="ANIX01004181">
    <property type="protein sequence ID" value="ETP01910.1"/>
    <property type="molecule type" value="Genomic_DNA"/>
</dbReference>
<dbReference type="AlphaFoldDB" id="W2VUF1"/>
<accession>W2VUF1</accession>